<accession>A0ABT6NR90</accession>
<dbReference type="RefSeq" id="WP_284720521.1">
    <property type="nucleotide sequence ID" value="NZ_JARZHI010000011.1"/>
</dbReference>
<feature type="domain" description="EF-hand" evidence="1">
    <location>
        <begin position="5"/>
        <end position="40"/>
    </location>
</feature>
<dbReference type="PROSITE" id="PS50222">
    <property type="entry name" value="EF_HAND_2"/>
    <property type="match status" value="2"/>
</dbReference>
<feature type="domain" description="EF-hand" evidence="1">
    <location>
        <begin position="131"/>
        <end position="166"/>
    </location>
</feature>
<evidence type="ECO:0000313" key="3">
    <source>
        <dbReference type="Proteomes" id="UP001160301"/>
    </source>
</evidence>
<dbReference type="SUPFAM" id="SSF47473">
    <property type="entry name" value="EF-hand"/>
    <property type="match status" value="1"/>
</dbReference>
<dbReference type="InterPro" id="IPR002048">
    <property type="entry name" value="EF_hand_dom"/>
</dbReference>
<dbReference type="Pfam" id="PF13499">
    <property type="entry name" value="EF-hand_7"/>
    <property type="match status" value="1"/>
</dbReference>
<comment type="caution">
    <text evidence="2">The sequence shown here is derived from an EMBL/GenBank/DDBJ whole genome shotgun (WGS) entry which is preliminary data.</text>
</comment>
<dbReference type="InterPro" id="IPR011992">
    <property type="entry name" value="EF-hand-dom_pair"/>
</dbReference>
<dbReference type="InterPro" id="IPR018247">
    <property type="entry name" value="EF_Hand_1_Ca_BS"/>
</dbReference>
<proteinExistence type="predicted"/>
<evidence type="ECO:0000313" key="2">
    <source>
        <dbReference type="EMBL" id="MDI1430844.1"/>
    </source>
</evidence>
<sequence length="184" mass="20511">MTTDLQAKKFGFLFTWFDQNGDGFLTRDDFEKMAGMFTGLAAEDDEKTKTAMKQSFMHWWGLLLESGQGTSGEKIGLPEFLRIMSTSVIAPENFQNAVGRIAEGMVAALDRDGNGSLSQKEFVRMYDVVGVPPSTSTEWFKRLDRDSSGELSCAEFRQAIVEFYLSADPNAPGNWLLGSMDVFK</sequence>
<name>A0ABT6NR90_9BACT</name>
<dbReference type="PROSITE" id="PS00018">
    <property type="entry name" value="EF_HAND_1"/>
    <property type="match status" value="2"/>
</dbReference>
<dbReference type="Gene3D" id="1.10.238.10">
    <property type="entry name" value="EF-hand"/>
    <property type="match status" value="1"/>
</dbReference>
<protein>
    <submittedName>
        <fullName evidence="2">EF-hand domain-containing protein</fullName>
    </submittedName>
</protein>
<reference evidence="2 3" key="1">
    <citation type="submission" date="2023-04" db="EMBL/GenBank/DDBJ databases">
        <title>The genome sequence of Polyangium sorediatum DSM14670.</title>
        <authorList>
            <person name="Zhang X."/>
        </authorList>
    </citation>
    <scope>NUCLEOTIDE SEQUENCE [LARGE SCALE GENOMIC DNA]</scope>
    <source>
        <strain evidence="2 3">DSM 14670</strain>
    </source>
</reference>
<dbReference type="Proteomes" id="UP001160301">
    <property type="component" value="Unassembled WGS sequence"/>
</dbReference>
<dbReference type="EMBL" id="JARZHI010000011">
    <property type="protein sequence ID" value="MDI1430844.1"/>
    <property type="molecule type" value="Genomic_DNA"/>
</dbReference>
<organism evidence="2 3">
    <name type="scientific">Polyangium sorediatum</name>
    <dbReference type="NCBI Taxonomy" id="889274"/>
    <lineage>
        <taxon>Bacteria</taxon>
        <taxon>Pseudomonadati</taxon>
        <taxon>Myxococcota</taxon>
        <taxon>Polyangia</taxon>
        <taxon>Polyangiales</taxon>
        <taxon>Polyangiaceae</taxon>
        <taxon>Polyangium</taxon>
    </lineage>
</organism>
<evidence type="ECO:0000259" key="1">
    <source>
        <dbReference type="PROSITE" id="PS50222"/>
    </source>
</evidence>
<gene>
    <name evidence="2" type="ORF">QHF89_15225</name>
</gene>
<keyword evidence="3" id="KW-1185">Reference proteome</keyword>
<dbReference type="Pfam" id="PF13202">
    <property type="entry name" value="EF-hand_5"/>
    <property type="match status" value="1"/>
</dbReference>
<dbReference type="SMART" id="SM00054">
    <property type="entry name" value="EFh"/>
    <property type="match status" value="3"/>
</dbReference>